<dbReference type="EMBL" id="JARRAF010000047">
    <property type="protein sequence ID" value="MDK2126702.1"/>
    <property type="molecule type" value="Genomic_DNA"/>
</dbReference>
<evidence type="ECO:0000256" key="1">
    <source>
        <dbReference type="SAM" id="MobiDB-lite"/>
    </source>
</evidence>
<keyword evidence="2" id="KW-0732">Signal</keyword>
<dbReference type="RefSeq" id="WP_284103022.1">
    <property type="nucleotide sequence ID" value="NZ_JARRAF010000047.1"/>
</dbReference>
<feature type="signal peptide" evidence="2">
    <location>
        <begin position="1"/>
        <end position="19"/>
    </location>
</feature>
<organism evidence="3 4">
    <name type="scientific">Parachitinimonas caeni</name>
    <dbReference type="NCBI Taxonomy" id="3031301"/>
    <lineage>
        <taxon>Bacteria</taxon>
        <taxon>Pseudomonadati</taxon>
        <taxon>Pseudomonadota</taxon>
        <taxon>Betaproteobacteria</taxon>
        <taxon>Neisseriales</taxon>
        <taxon>Chitinibacteraceae</taxon>
        <taxon>Parachitinimonas</taxon>
    </lineage>
</organism>
<dbReference type="Proteomes" id="UP001172778">
    <property type="component" value="Unassembled WGS sequence"/>
</dbReference>
<reference evidence="3" key="1">
    <citation type="submission" date="2023-03" db="EMBL/GenBank/DDBJ databases">
        <title>Chitinimonas shenzhenensis gen. nov., sp. nov., a novel member of family Burkholderiaceae isolated from activated sludge collected in Shen Zhen, China.</title>
        <authorList>
            <person name="Wang X."/>
        </authorList>
    </citation>
    <scope>NUCLEOTIDE SEQUENCE</scope>
    <source>
        <strain evidence="3">DQS-5</strain>
    </source>
</reference>
<evidence type="ECO:0000256" key="2">
    <source>
        <dbReference type="SAM" id="SignalP"/>
    </source>
</evidence>
<proteinExistence type="predicted"/>
<sequence length="371" mass="40843">MRRLLPALLSLSFATPAFADSLTPVQQVYLPFALGQATTMAERYDVHKIQADNTIPWIWVNPRSVPGQPALNWSTVAPRTTLRQTVLIPPGVSMVTWYVNSYWFTDQFFGSSWDGIPQHYAFRAQNGAVYPPREADGSIADEVNREPRWLLVDAENRDAQAFEFGQFDWQFVVKDRQAYEAWLRKRPWSSLYDGSKGQTCDGVAGSTWTVCHQAPNGTGSSGSGTGTPPDKGGGTPGFKNITTVAGQHGVKRQAESLYKPVGRFSTQDPLMIQAALSIPDGDQGQVADLIAVAAYGEGKYLALSLVDGWKPWNGDLKALPKADLEYLDKVARINVYIGTLPAGEYFVYSGYRLTDKPEQIMTGTPIAVQVQ</sequence>
<feature type="region of interest" description="Disordered" evidence="1">
    <location>
        <begin position="214"/>
        <end position="237"/>
    </location>
</feature>
<accession>A0ABT7E707</accession>
<comment type="caution">
    <text evidence="3">The sequence shown here is derived from an EMBL/GenBank/DDBJ whole genome shotgun (WGS) entry which is preliminary data.</text>
</comment>
<feature type="compositionally biased region" description="Gly residues" evidence="1">
    <location>
        <begin position="219"/>
        <end position="236"/>
    </location>
</feature>
<protein>
    <submittedName>
        <fullName evidence="3">Uncharacterized protein</fullName>
    </submittedName>
</protein>
<evidence type="ECO:0000313" key="4">
    <source>
        <dbReference type="Proteomes" id="UP001172778"/>
    </source>
</evidence>
<gene>
    <name evidence="3" type="ORF">PZA18_21895</name>
</gene>
<feature type="chain" id="PRO_5046193950" evidence="2">
    <location>
        <begin position="20"/>
        <end position="371"/>
    </location>
</feature>
<keyword evidence="4" id="KW-1185">Reference proteome</keyword>
<name>A0ABT7E707_9NEIS</name>
<evidence type="ECO:0000313" key="3">
    <source>
        <dbReference type="EMBL" id="MDK2126702.1"/>
    </source>
</evidence>